<dbReference type="SMART" id="SM00332">
    <property type="entry name" value="PP2Cc"/>
    <property type="match status" value="1"/>
</dbReference>
<comment type="subcellular location">
    <subcellularLocation>
        <location evidence="2">Plastid</location>
        <location evidence="2">Chloroplast thylakoid membrane</location>
        <topology evidence="2">Multi-pass membrane protein</topology>
    </subcellularLocation>
</comment>
<dbReference type="Pfam" id="PF01010">
    <property type="entry name" value="Proton_antipo_C"/>
    <property type="match status" value="1"/>
</dbReference>
<feature type="domain" description="PPM-type phosphatase" evidence="21">
    <location>
        <begin position="68"/>
        <end position="352"/>
    </location>
</feature>
<keyword evidence="8" id="KW-0874">Quinone</keyword>
<proteinExistence type="inferred from homology"/>
<keyword evidence="13" id="KW-0520">NAD</keyword>
<evidence type="ECO:0000313" key="22">
    <source>
        <dbReference type="EMBL" id="AES69636.1"/>
    </source>
</evidence>
<sequence>MIQTWTFYTLTPLLTTHTFMIGKELEPIFAIIACSRAGLTSFYMFRIYLLVFEGYLNVHFQNFNGKKNSSFYSISLWGKEEKIKNKIHLLALLTTNNNERFANDNENDITEATLRNAVSATEEGFLDFAKMNYMHQPNLGYVGSCCLAGIIWKETLHVANLGDSRVVIGTMVNKKIRAEQLTRDHNCNDEAIREELRAMHPDDPNVVINDNGSWRVKGFITVSRAIGDAYLKRSEFTLRESFPKLEIVPEPFTRGVLSAEPEMHTRVLTDNDKFIIFASDGLWDFLSNKKAAEIVQKNPRNGIAKRLLSTALAVAAKRRKVTYRKIQAAATGRNNVSRRSFHDDISVIVVFLDKTSFPRQPVLNLSYTGSSDMPVQSDFAQFGLTTSRLQSLRHRSLKDIIQFESGSSHASSSQGPRTPLALNPQTLEGESSRAQSNR</sequence>
<reference evidence="22 24" key="1">
    <citation type="journal article" date="2011" name="Nature">
        <title>The Medicago genome provides insight into the evolution of rhizobial symbioses.</title>
        <authorList>
            <person name="Young N.D."/>
            <person name="Debelle F."/>
            <person name="Oldroyd G.E."/>
            <person name="Geurts R."/>
            <person name="Cannon S.B."/>
            <person name="Udvardi M.K."/>
            <person name="Benedito V.A."/>
            <person name="Mayer K.F."/>
            <person name="Gouzy J."/>
            <person name="Schoof H."/>
            <person name="Van de Peer Y."/>
            <person name="Proost S."/>
            <person name="Cook D.R."/>
            <person name="Meyers B.C."/>
            <person name="Spannagl M."/>
            <person name="Cheung F."/>
            <person name="De Mita S."/>
            <person name="Krishnakumar V."/>
            <person name="Gundlach H."/>
            <person name="Zhou S."/>
            <person name="Mudge J."/>
            <person name="Bharti A.K."/>
            <person name="Murray J.D."/>
            <person name="Naoumkina M.A."/>
            <person name="Rosen B."/>
            <person name="Silverstein K.A."/>
            <person name="Tang H."/>
            <person name="Rombauts S."/>
            <person name="Zhao P.X."/>
            <person name="Zhou P."/>
            <person name="Barbe V."/>
            <person name="Bardou P."/>
            <person name="Bechner M."/>
            <person name="Bellec A."/>
            <person name="Berger A."/>
            <person name="Berges H."/>
            <person name="Bidwell S."/>
            <person name="Bisseling T."/>
            <person name="Choisne N."/>
            <person name="Couloux A."/>
            <person name="Denny R."/>
            <person name="Deshpande S."/>
            <person name="Dai X."/>
            <person name="Doyle J.J."/>
            <person name="Dudez A.M."/>
            <person name="Farmer A.D."/>
            <person name="Fouteau S."/>
            <person name="Franken C."/>
            <person name="Gibelin C."/>
            <person name="Gish J."/>
            <person name="Goldstein S."/>
            <person name="Gonzalez A.J."/>
            <person name="Green P.J."/>
            <person name="Hallab A."/>
            <person name="Hartog M."/>
            <person name="Hua A."/>
            <person name="Humphray S.J."/>
            <person name="Jeong D.H."/>
            <person name="Jing Y."/>
            <person name="Jocker A."/>
            <person name="Kenton S.M."/>
            <person name="Kim D.J."/>
            <person name="Klee K."/>
            <person name="Lai H."/>
            <person name="Lang C."/>
            <person name="Lin S."/>
            <person name="Macmil S.L."/>
            <person name="Magdelenat G."/>
            <person name="Matthews L."/>
            <person name="McCorrison J."/>
            <person name="Monaghan E.L."/>
            <person name="Mun J.H."/>
            <person name="Najar F.Z."/>
            <person name="Nicholson C."/>
            <person name="Noirot C."/>
            <person name="O'Bleness M."/>
            <person name="Paule C.R."/>
            <person name="Poulain J."/>
            <person name="Prion F."/>
            <person name="Qin B."/>
            <person name="Qu C."/>
            <person name="Retzel E.F."/>
            <person name="Riddle C."/>
            <person name="Sallet E."/>
            <person name="Samain S."/>
            <person name="Samson N."/>
            <person name="Sanders I."/>
            <person name="Saurat O."/>
            <person name="Scarpelli C."/>
            <person name="Schiex T."/>
            <person name="Segurens B."/>
            <person name="Severin A.J."/>
            <person name="Sherrier D.J."/>
            <person name="Shi R."/>
            <person name="Sims S."/>
            <person name="Singer S.R."/>
            <person name="Sinharoy S."/>
            <person name="Sterck L."/>
            <person name="Viollet A."/>
            <person name="Wang B.B."/>
            <person name="Wang K."/>
            <person name="Wang M."/>
            <person name="Wang X."/>
            <person name="Warfsmann J."/>
            <person name="Weissenbach J."/>
            <person name="White D.D."/>
            <person name="White J.D."/>
            <person name="Wiley G.B."/>
            <person name="Wincker P."/>
            <person name="Xing Y."/>
            <person name="Yang L."/>
            <person name="Yao Z."/>
            <person name="Ying F."/>
            <person name="Zhai J."/>
            <person name="Zhou L."/>
            <person name="Zuber A."/>
            <person name="Denarie J."/>
            <person name="Dixon R.A."/>
            <person name="May G.D."/>
            <person name="Schwartz D.C."/>
            <person name="Rogers J."/>
            <person name="Quetier F."/>
            <person name="Town C.D."/>
            <person name="Roe B.A."/>
        </authorList>
    </citation>
    <scope>NUCLEOTIDE SEQUENCE [LARGE SCALE GENOMIC DNA]</scope>
    <source>
        <strain evidence="22">A17</strain>
        <strain evidence="23 24">cv. Jemalong A17</strain>
    </source>
</reference>
<comment type="catalytic activity">
    <reaction evidence="18">
        <text>a plastoquinone + NADPH + (n+1) H(+)(in) = a plastoquinol + NADP(+) + n H(+)(out)</text>
        <dbReference type="Rhea" id="RHEA:42612"/>
        <dbReference type="Rhea" id="RHEA-COMP:9561"/>
        <dbReference type="Rhea" id="RHEA-COMP:9562"/>
        <dbReference type="ChEBI" id="CHEBI:15378"/>
        <dbReference type="ChEBI" id="CHEBI:17757"/>
        <dbReference type="ChEBI" id="CHEBI:57783"/>
        <dbReference type="ChEBI" id="CHEBI:58349"/>
        <dbReference type="ChEBI" id="CHEBI:62192"/>
    </reaction>
</comment>
<evidence type="ECO:0000256" key="19">
    <source>
        <dbReference type="ARBA" id="ARBA00048026"/>
    </source>
</evidence>
<keyword evidence="12" id="KW-1133">Transmembrane helix</keyword>
<evidence type="ECO:0000256" key="7">
    <source>
        <dbReference type="ARBA" id="ARBA00022692"/>
    </source>
</evidence>
<dbReference type="STRING" id="3880.G7IX20"/>
<keyword evidence="7" id="KW-0812">Transmembrane</keyword>
<dbReference type="PaxDb" id="3880-AES69636"/>
<dbReference type="AlphaFoldDB" id="G7IX20"/>
<keyword evidence="11" id="KW-1278">Translocase</keyword>
<keyword evidence="6" id="KW-0934">Plastid</keyword>
<gene>
    <name evidence="22" type="ordered locus">MTR_3g032590</name>
</gene>
<evidence type="ECO:0000256" key="15">
    <source>
        <dbReference type="ARBA" id="ARBA00023136"/>
    </source>
</evidence>
<dbReference type="PANTHER" id="PTHR47992">
    <property type="entry name" value="PROTEIN PHOSPHATASE"/>
    <property type="match status" value="1"/>
</dbReference>
<feature type="region of interest" description="Disordered" evidence="20">
    <location>
        <begin position="404"/>
        <end position="438"/>
    </location>
</feature>
<dbReference type="InterPro" id="IPR036457">
    <property type="entry name" value="PPM-type-like_dom_sf"/>
</dbReference>
<evidence type="ECO:0000256" key="13">
    <source>
        <dbReference type="ARBA" id="ARBA00023027"/>
    </source>
</evidence>
<feature type="compositionally biased region" description="Polar residues" evidence="20">
    <location>
        <begin position="423"/>
        <end position="438"/>
    </location>
</feature>
<accession>G7IX20</accession>
<reference evidence="23" key="3">
    <citation type="submission" date="2015-04" db="UniProtKB">
        <authorList>
            <consortium name="EnsemblPlants"/>
        </authorList>
    </citation>
    <scope>IDENTIFICATION</scope>
    <source>
        <strain evidence="23">cv. Jemalong A17</strain>
    </source>
</reference>
<name>G7IX20_MEDTR</name>
<dbReference type="HOGENOM" id="CLU_626097_0_0_1"/>
<evidence type="ECO:0000256" key="1">
    <source>
        <dbReference type="ARBA" id="ARBA00004059"/>
    </source>
</evidence>
<comment type="catalytic activity">
    <reaction evidence="19">
        <text>a plastoquinone + NADH + (n+1) H(+)(in) = a plastoquinol + NAD(+) + n H(+)(out)</text>
        <dbReference type="Rhea" id="RHEA:42608"/>
        <dbReference type="Rhea" id="RHEA-COMP:9561"/>
        <dbReference type="Rhea" id="RHEA-COMP:9562"/>
        <dbReference type="ChEBI" id="CHEBI:15378"/>
        <dbReference type="ChEBI" id="CHEBI:17757"/>
        <dbReference type="ChEBI" id="CHEBI:57540"/>
        <dbReference type="ChEBI" id="CHEBI:57945"/>
        <dbReference type="ChEBI" id="CHEBI:62192"/>
    </reaction>
</comment>
<evidence type="ECO:0000256" key="20">
    <source>
        <dbReference type="SAM" id="MobiDB-lite"/>
    </source>
</evidence>
<dbReference type="eggNOG" id="KOG0700">
    <property type="taxonomic scope" value="Eukaryota"/>
</dbReference>
<evidence type="ECO:0000259" key="21">
    <source>
        <dbReference type="PROSITE" id="PS51746"/>
    </source>
</evidence>
<evidence type="ECO:0000256" key="5">
    <source>
        <dbReference type="ARBA" id="ARBA00018648"/>
    </source>
</evidence>
<dbReference type="PROSITE" id="PS51746">
    <property type="entry name" value="PPM_2"/>
    <property type="match status" value="1"/>
</dbReference>
<keyword evidence="15" id="KW-0472">Membrane</keyword>
<dbReference type="Pfam" id="PF00481">
    <property type="entry name" value="PP2C"/>
    <property type="match status" value="1"/>
</dbReference>
<comment type="subunit">
    <text evidence="4">NDH is composed of at least 16 different subunits, 5 of which are encoded in the nucleus.</text>
</comment>
<evidence type="ECO:0000256" key="10">
    <source>
        <dbReference type="ARBA" id="ARBA00022957"/>
    </source>
</evidence>
<dbReference type="CDD" id="cd00143">
    <property type="entry name" value="PP2Cc"/>
    <property type="match status" value="1"/>
</dbReference>
<dbReference type="GO" id="GO:1902531">
    <property type="term" value="P:regulation of intracellular signal transduction"/>
    <property type="evidence" value="ECO:0000318"/>
    <property type="project" value="GO_Central"/>
</dbReference>
<evidence type="ECO:0000256" key="12">
    <source>
        <dbReference type="ARBA" id="ARBA00022989"/>
    </source>
</evidence>
<keyword evidence="6" id="KW-0150">Chloroplast</keyword>
<evidence type="ECO:0000256" key="4">
    <source>
        <dbReference type="ARBA" id="ARBA00011199"/>
    </source>
</evidence>
<keyword evidence="24" id="KW-1185">Reference proteome</keyword>
<comment type="function">
    <text evidence="1">NDH shuttles electrons from NAD(P)H:plastoquinone, via FMN and iron-sulfur (Fe-S) centers, to quinones in the photosynthetic chain and possibly in a chloroplast respiratory chain. The immediate electron acceptor for the enzyme in this species is believed to be plastoquinone. Couples the redox reaction to proton translocation, and thus conserves the redox energy in a proton gradient.</text>
</comment>
<reference evidence="22 24" key="2">
    <citation type="journal article" date="2014" name="BMC Genomics">
        <title>An improved genome release (version Mt4.0) for the model legume Medicago truncatula.</title>
        <authorList>
            <person name="Tang H."/>
            <person name="Krishnakumar V."/>
            <person name="Bidwell S."/>
            <person name="Rosen B."/>
            <person name="Chan A."/>
            <person name="Zhou S."/>
            <person name="Gentzbittel L."/>
            <person name="Childs K.L."/>
            <person name="Yandell M."/>
            <person name="Gundlach H."/>
            <person name="Mayer K.F."/>
            <person name="Schwartz D.C."/>
            <person name="Town C.D."/>
        </authorList>
    </citation>
    <scope>GENOME REANNOTATION</scope>
    <source>
        <strain evidence="23 24">cv. Jemalong A17</strain>
    </source>
</reference>
<dbReference type="InterPro" id="IPR002128">
    <property type="entry name" value="NADH_UbQ_OxRdtase_chlpt_su5_C"/>
</dbReference>
<evidence type="ECO:0000256" key="6">
    <source>
        <dbReference type="ARBA" id="ARBA00022528"/>
    </source>
</evidence>
<evidence type="ECO:0000256" key="14">
    <source>
        <dbReference type="ARBA" id="ARBA00023078"/>
    </source>
</evidence>
<evidence type="ECO:0000256" key="18">
    <source>
        <dbReference type="ARBA" id="ARBA00047726"/>
    </source>
</evidence>
<evidence type="ECO:0000256" key="9">
    <source>
        <dbReference type="ARBA" id="ARBA00022857"/>
    </source>
</evidence>
<comment type="similarity">
    <text evidence="3">Belongs to the complex I subunit 5 family.</text>
</comment>
<dbReference type="EMBL" id="CM001219">
    <property type="protein sequence ID" value="AES69636.1"/>
    <property type="molecule type" value="Genomic_DNA"/>
</dbReference>
<dbReference type="GO" id="GO:0048038">
    <property type="term" value="F:quinone binding"/>
    <property type="evidence" value="ECO:0007669"/>
    <property type="project" value="UniProtKB-KW"/>
</dbReference>
<evidence type="ECO:0000256" key="17">
    <source>
        <dbReference type="ARBA" id="ARBA00031649"/>
    </source>
</evidence>
<dbReference type="InterPro" id="IPR001932">
    <property type="entry name" value="PPM-type_phosphatase-like_dom"/>
</dbReference>
<evidence type="ECO:0000256" key="16">
    <source>
        <dbReference type="ARBA" id="ARBA00029876"/>
    </source>
</evidence>
<dbReference type="GO" id="GO:0004722">
    <property type="term" value="F:protein serine/threonine phosphatase activity"/>
    <property type="evidence" value="ECO:0000318"/>
    <property type="project" value="GO_Central"/>
</dbReference>
<dbReference type="InterPro" id="IPR015655">
    <property type="entry name" value="PP2C"/>
</dbReference>
<evidence type="ECO:0000313" key="24">
    <source>
        <dbReference type="Proteomes" id="UP000002051"/>
    </source>
</evidence>
<organism evidence="22 24">
    <name type="scientific">Medicago truncatula</name>
    <name type="common">Barrel medic</name>
    <name type="synonym">Medicago tribuloides</name>
    <dbReference type="NCBI Taxonomy" id="3880"/>
    <lineage>
        <taxon>Eukaryota</taxon>
        <taxon>Viridiplantae</taxon>
        <taxon>Streptophyta</taxon>
        <taxon>Embryophyta</taxon>
        <taxon>Tracheophyta</taxon>
        <taxon>Spermatophyta</taxon>
        <taxon>Magnoliopsida</taxon>
        <taxon>eudicotyledons</taxon>
        <taxon>Gunneridae</taxon>
        <taxon>Pentapetalae</taxon>
        <taxon>rosids</taxon>
        <taxon>fabids</taxon>
        <taxon>Fabales</taxon>
        <taxon>Fabaceae</taxon>
        <taxon>Papilionoideae</taxon>
        <taxon>50 kb inversion clade</taxon>
        <taxon>NPAAA clade</taxon>
        <taxon>Hologalegina</taxon>
        <taxon>IRL clade</taxon>
        <taxon>Trifolieae</taxon>
        <taxon>Medicago</taxon>
    </lineage>
</organism>
<protein>
    <recommendedName>
        <fullName evidence="5">NAD(P)H-quinone oxidoreductase subunit 5, chloroplastic</fullName>
    </recommendedName>
    <alternativeName>
        <fullName evidence="17">NAD(P)H dehydrogenase subunit 5</fullName>
    </alternativeName>
    <alternativeName>
        <fullName evidence="16">NADH-plastoquinone oxidoreductase subunit 5</fullName>
    </alternativeName>
</protein>
<dbReference type="GO" id="GO:0009535">
    <property type="term" value="C:chloroplast thylakoid membrane"/>
    <property type="evidence" value="ECO:0007669"/>
    <property type="project" value="UniProtKB-SubCell"/>
</dbReference>
<dbReference type="Gene3D" id="3.60.40.10">
    <property type="entry name" value="PPM-type phosphatase domain"/>
    <property type="match status" value="1"/>
</dbReference>
<evidence type="ECO:0000256" key="2">
    <source>
        <dbReference type="ARBA" id="ARBA00004454"/>
    </source>
</evidence>
<keyword evidence="14" id="KW-0793">Thylakoid</keyword>
<evidence type="ECO:0000256" key="3">
    <source>
        <dbReference type="ARBA" id="ARBA00008200"/>
    </source>
</evidence>
<dbReference type="EnsemblPlants" id="AES69636">
    <property type="protein sequence ID" value="AES69636"/>
    <property type="gene ID" value="MTR_3g032590"/>
</dbReference>
<evidence type="ECO:0000313" key="23">
    <source>
        <dbReference type="EnsemblPlants" id="AES69636"/>
    </source>
</evidence>
<evidence type="ECO:0000256" key="8">
    <source>
        <dbReference type="ARBA" id="ARBA00022719"/>
    </source>
</evidence>
<keyword evidence="9" id="KW-0521">NADP</keyword>
<evidence type="ECO:0000256" key="11">
    <source>
        <dbReference type="ARBA" id="ARBA00022967"/>
    </source>
</evidence>
<dbReference type="Proteomes" id="UP000002051">
    <property type="component" value="Chromosome 3"/>
</dbReference>
<dbReference type="SUPFAM" id="SSF81606">
    <property type="entry name" value="PP2C-like"/>
    <property type="match status" value="1"/>
</dbReference>
<keyword evidence="10" id="KW-0618">Plastoquinone</keyword>